<keyword evidence="2" id="KW-1185">Reference proteome</keyword>
<dbReference type="EMBL" id="JAPTSV010000004">
    <property type="protein sequence ID" value="KAJ1528848.1"/>
    <property type="molecule type" value="Genomic_DNA"/>
</dbReference>
<gene>
    <name evidence="1" type="ORF">ONE63_007220</name>
</gene>
<dbReference type="PANTHER" id="PTHR33426">
    <property type="entry name" value="C2H2-TYPE DOMAIN-CONTAINING PROTEIN"/>
    <property type="match status" value="1"/>
</dbReference>
<dbReference type="Proteomes" id="UP001075354">
    <property type="component" value="Chromosome 4"/>
</dbReference>
<dbReference type="PANTHER" id="PTHR33426:SF30">
    <property type="match status" value="1"/>
</dbReference>
<organism evidence="1 2">
    <name type="scientific">Megalurothrips usitatus</name>
    <name type="common">bean blossom thrips</name>
    <dbReference type="NCBI Taxonomy" id="439358"/>
    <lineage>
        <taxon>Eukaryota</taxon>
        <taxon>Metazoa</taxon>
        <taxon>Ecdysozoa</taxon>
        <taxon>Arthropoda</taxon>
        <taxon>Hexapoda</taxon>
        <taxon>Insecta</taxon>
        <taxon>Pterygota</taxon>
        <taxon>Neoptera</taxon>
        <taxon>Paraneoptera</taxon>
        <taxon>Thysanoptera</taxon>
        <taxon>Terebrantia</taxon>
        <taxon>Thripoidea</taxon>
        <taxon>Thripidae</taxon>
        <taxon>Megalurothrips</taxon>
    </lineage>
</organism>
<accession>A0AAV7XUT1</accession>
<proteinExistence type="predicted"/>
<evidence type="ECO:0000313" key="1">
    <source>
        <dbReference type="EMBL" id="KAJ1528848.1"/>
    </source>
</evidence>
<dbReference type="AlphaFoldDB" id="A0AAV7XUT1"/>
<reference evidence="1" key="1">
    <citation type="submission" date="2022-12" db="EMBL/GenBank/DDBJ databases">
        <title>Chromosome-level genome assembly of the bean flower thrips Megalurothrips usitatus.</title>
        <authorList>
            <person name="Ma L."/>
            <person name="Liu Q."/>
            <person name="Li H."/>
            <person name="Cai W."/>
        </authorList>
    </citation>
    <scope>NUCLEOTIDE SEQUENCE</scope>
    <source>
        <strain evidence="1">Cailab_2022a</strain>
    </source>
</reference>
<sequence>MHTHVIDQIIFVCKAPLTMRTFQGFIYSMCSLMLYELQLSFKPFPTMATCKWFLAWIVGEHVPFQTYPIIKSSITMGACIGMFDFMSAHVCLQVSLLGEGLVALLAGKLFVSKMSFTMIPQSSTRRISV</sequence>
<comment type="caution">
    <text evidence="1">The sequence shown here is derived from an EMBL/GenBank/DDBJ whole genome shotgun (WGS) entry which is preliminary data.</text>
</comment>
<name>A0AAV7XUT1_9NEOP</name>
<evidence type="ECO:0000313" key="2">
    <source>
        <dbReference type="Proteomes" id="UP001075354"/>
    </source>
</evidence>
<protein>
    <submittedName>
        <fullName evidence="1">Uncharacterized protein</fullName>
    </submittedName>
</protein>